<evidence type="ECO:0000256" key="9">
    <source>
        <dbReference type="ARBA" id="ARBA00023277"/>
    </source>
</evidence>
<dbReference type="Pfam" id="PF02446">
    <property type="entry name" value="Glyco_hydro_77"/>
    <property type="match status" value="1"/>
</dbReference>
<evidence type="ECO:0000256" key="11">
    <source>
        <dbReference type="ARBA" id="ARBA00031501"/>
    </source>
</evidence>
<dbReference type="Proteomes" id="UP000323567">
    <property type="component" value="Unassembled WGS sequence"/>
</dbReference>
<feature type="domain" description="CBM20" evidence="12">
    <location>
        <begin position="115"/>
        <end position="225"/>
    </location>
</feature>
<comment type="subcellular location">
    <subcellularLocation>
        <location evidence="2">Cytoplasm</location>
    </subcellularLocation>
</comment>
<dbReference type="Gene3D" id="3.20.20.80">
    <property type="entry name" value="Glycosidases"/>
    <property type="match status" value="2"/>
</dbReference>
<comment type="catalytic activity">
    <reaction evidence="1">
        <text>Transfers a segment of a (1-&gt;4)-alpha-D-glucan to a new position in an acceptor, which may be glucose or a (1-&gt;4)-alpha-D-glucan.</text>
        <dbReference type="EC" id="2.4.1.25"/>
    </reaction>
</comment>
<dbReference type="InterPro" id="IPR017853">
    <property type="entry name" value="GH"/>
</dbReference>
<comment type="caution">
    <text evidence="13">The sequence shown here is derived from an EMBL/GenBank/DDBJ whole genome shotgun (WGS) entry which is preliminary data.</text>
</comment>
<keyword evidence="7" id="KW-0328">Glycosyltransferase</keyword>
<dbReference type="EMBL" id="VVXK01000018">
    <property type="protein sequence ID" value="KAA2367525.1"/>
    <property type="molecule type" value="Genomic_DNA"/>
</dbReference>
<dbReference type="Pfam" id="PF00686">
    <property type="entry name" value="CBM_20"/>
    <property type="match status" value="1"/>
</dbReference>
<keyword evidence="6" id="KW-0963">Cytoplasm</keyword>
<name>A0A5B3G1X2_9BACT</name>
<dbReference type="RefSeq" id="WP_149887629.1">
    <property type="nucleotide sequence ID" value="NZ_VVXK01000018.1"/>
</dbReference>
<organism evidence="13 14">
    <name type="scientific">Alistipes shahii</name>
    <dbReference type="NCBI Taxonomy" id="328814"/>
    <lineage>
        <taxon>Bacteria</taxon>
        <taxon>Pseudomonadati</taxon>
        <taxon>Bacteroidota</taxon>
        <taxon>Bacteroidia</taxon>
        <taxon>Bacteroidales</taxon>
        <taxon>Rikenellaceae</taxon>
        <taxon>Alistipes</taxon>
    </lineage>
</organism>
<dbReference type="InterPro" id="IPR002044">
    <property type="entry name" value="CBM20"/>
</dbReference>
<proteinExistence type="inferred from homology"/>
<evidence type="ECO:0000313" key="14">
    <source>
        <dbReference type="Proteomes" id="UP000323567"/>
    </source>
</evidence>
<dbReference type="GO" id="GO:0004134">
    <property type="term" value="F:4-alpha-glucanotransferase activity"/>
    <property type="evidence" value="ECO:0007669"/>
    <property type="project" value="UniProtKB-EC"/>
</dbReference>
<dbReference type="PANTHER" id="PTHR32518">
    <property type="match status" value="1"/>
</dbReference>
<dbReference type="InterPro" id="IPR013783">
    <property type="entry name" value="Ig-like_fold"/>
</dbReference>
<dbReference type="InterPro" id="IPR013784">
    <property type="entry name" value="Carb-bd-like_fold"/>
</dbReference>
<dbReference type="SMART" id="SM01065">
    <property type="entry name" value="CBM_2"/>
    <property type="match status" value="1"/>
</dbReference>
<evidence type="ECO:0000256" key="2">
    <source>
        <dbReference type="ARBA" id="ARBA00004496"/>
    </source>
</evidence>
<evidence type="ECO:0000256" key="1">
    <source>
        <dbReference type="ARBA" id="ARBA00000439"/>
    </source>
</evidence>
<dbReference type="GO" id="GO:0005975">
    <property type="term" value="P:carbohydrate metabolic process"/>
    <property type="evidence" value="ECO:0007669"/>
    <property type="project" value="InterPro"/>
</dbReference>
<evidence type="ECO:0000256" key="6">
    <source>
        <dbReference type="ARBA" id="ARBA00022490"/>
    </source>
</evidence>
<evidence type="ECO:0000256" key="5">
    <source>
        <dbReference type="ARBA" id="ARBA00020295"/>
    </source>
</evidence>
<dbReference type="SUPFAM" id="SSF51445">
    <property type="entry name" value="(Trans)glycosidases"/>
    <property type="match status" value="1"/>
</dbReference>
<gene>
    <name evidence="13" type="ORF">F2Y13_11515</name>
</gene>
<evidence type="ECO:0000313" key="13">
    <source>
        <dbReference type="EMBL" id="KAA2367525.1"/>
    </source>
</evidence>
<dbReference type="GO" id="GO:0005737">
    <property type="term" value="C:cytoplasm"/>
    <property type="evidence" value="ECO:0007669"/>
    <property type="project" value="UniProtKB-SubCell"/>
</dbReference>
<dbReference type="InterPro" id="IPR003385">
    <property type="entry name" value="Glyco_hydro_77"/>
</dbReference>
<evidence type="ECO:0000256" key="8">
    <source>
        <dbReference type="ARBA" id="ARBA00022679"/>
    </source>
</evidence>
<protein>
    <recommendedName>
        <fullName evidence="5">4-alpha-glucanotransferase</fullName>
        <ecNumber evidence="4">2.4.1.25</ecNumber>
    </recommendedName>
    <alternativeName>
        <fullName evidence="10">Amylomaltase</fullName>
    </alternativeName>
    <alternativeName>
        <fullName evidence="11">Disproportionating enzyme</fullName>
    </alternativeName>
</protein>
<evidence type="ECO:0000256" key="7">
    <source>
        <dbReference type="ARBA" id="ARBA00022676"/>
    </source>
</evidence>
<dbReference type="GO" id="GO:2001070">
    <property type="term" value="F:starch binding"/>
    <property type="evidence" value="ECO:0007669"/>
    <property type="project" value="InterPro"/>
</dbReference>
<dbReference type="EC" id="2.4.1.25" evidence="4"/>
<keyword evidence="9" id="KW-0119">Carbohydrate metabolism</keyword>
<dbReference type="AlphaFoldDB" id="A0A5B3G1X2"/>
<accession>A0A5B3G1X2</accession>
<evidence type="ECO:0000259" key="12">
    <source>
        <dbReference type="PROSITE" id="PS51166"/>
    </source>
</evidence>
<sequence>MTLLFSIEYRTRWGEQLVLRLGKRRIALQYADGGVWTCAVERYAPAAQPAEYRYEVEREGVCIRSEWRPHTLRIPSREGVRTLRIRDRWQEMPSDTPFYSSAFTRGIFGRGKTGNPKKAAGNITLRVILPTLRPDETLAVAGSGRELGDWKRIVPMDDSRFPEWELTLHTAHRFEYKFLIADRKTLTPILWEEGANRTWGELPGAGEHALDAAAYPRFPERRWQGAGTAIPVFSLRTEEDFGVGEFYDLKRLIDWAAATGQCVIQVLPINDTTMTGTWEDSYPYNANSTFALHPQFIRLPAAGVVEDDEYRTLRNELNALPEIDYERVNRHKLRLLRRAFERHGTRTAARRDYKDFIAANRHWLIPYAAFCTLRDETGTPDFTRWGGFARYDRKTVDAYCRSHNRDIAFHCYVQYHLHTQLSEVCAYARAHGIVLKGDLPIGISRTSVDAWLYPHLFHMDSQAGAPPDAFSAVGQNWGFPTYNWERMARDGYAWWRARMAKMAEYFDAFRIDHILGFFRIWEIPVHAVHGLLGYFNPALPYSADELRGMGFDTAGGRFTVPAPDDRMLGDLFGELADEVRTTCMKEGRLLPAYATQRKVAERFPGDDPRRSRLREGLMTLLDDVLFIEDPRRKGFFHPRIAAQSTYMYRTLDPQRRDTFNRLHDDFFYRRHNRFWQESALRKLPVLLSATRMLACGEDLGMIPDSVPETMRALQILSLEIQRMPKSLGEVFADPTRYPYFSVCTTSTHDMNPLRAWWEENRELSERFYREVLGMKGDVPRTCEPWICRRIVDMHLRSPAMLAILPLQDWFSTDGELRYPDPAKERINVPAVARYYWRYRMHLPLEELLHKETFNESLHDMIACSGRR</sequence>
<evidence type="ECO:0000256" key="3">
    <source>
        <dbReference type="ARBA" id="ARBA00005684"/>
    </source>
</evidence>
<dbReference type="Gene3D" id="2.60.40.10">
    <property type="entry name" value="Immunoglobulins"/>
    <property type="match status" value="1"/>
</dbReference>
<dbReference type="PROSITE" id="PS51166">
    <property type="entry name" value="CBM20"/>
    <property type="match status" value="1"/>
</dbReference>
<keyword evidence="8 13" id="KW-0808">Transferase</keyword>
<evidence type="ECO:0000256" key="4">
    <source>
        <dbReference type="ARBA" id="ARBA00012560"/>
    </source>
</evidence>
<evidence type="ECO:0000256" key="10">
    <source>
        <dbReference type="ARBA" id="ARBA00031423"/>
    </source>
</evidence>
<dbReference type="SUPFAM" id="SSF49452">
    <property type="entry name" value="Starch-binding domain-like"/>
    <property type="match status" value="2"/>
</dbReference>
<dbReference type="PANTHER" id="PTHR32518:SF3">
    <property type="entry name" value="4-ALPHA-GLUCANOTRANSFERASE"/>
    <property type="match status" value="1"/>
</dbReference>
<reference evidence="13 14" key="1">
    <citation type="journal article" date="2019" name="Nat. Med.">
        <title>A library of human gut bacterial isolates paired with longitudinal multiomics data enables mechanistic microbiome research.</title>
        <authorList>
            <person name="Poyet M."/>
            <person name="Groussin M."/>
            <person name="Gibbons S.M."/>
            <person name="Avila-Pacheco J."/>
            <person name="Jiang X."/>
            <person name="Kearney S.M."/>
            <person name="Perrotta A.R."/>
            <person name="Berdy B."/>
            <person name="Zhao S."/>
            <person name="Lieberman T.D."/>
            <person name="Swanson P.K."/>
            <person name="Smith M."/>
            <person name="Roesemann S."/>
            <person name="Alexander J.E."/>
            <person name="Rich S.A."/>
            <person name="Livny J."/>
            <person name="Vlamakis H."/>
            <person name="Clish C."/>
            <person name="Bullock K."/>
            <person name="Deik A."/>
            <person name="Scott J."/>
            <person name="Pierce K.A."/>
            <person name="Xavier R.J."/>
            <person name="Alm E.J."/>
        </authorList>
    </citation>
    <scope>NUCLEOTIDE SEQUENCE [LARGE SCALE GENOMIC DNA]</scope>
    <source>
        <strain evidence="13 14">BIOML-A2</strain>
    </source>
</reference>
<comment type="similarity">
    <text evidence="3">Belongs to the disproportionating enzyme family.</text>
</comment>